<keyword evidence="1" id="KW-0175">Coiled coil</keyword>
<dbReference type="RefSeq" id="WP_109641023.1">
    <property type="nucleotide sequence ID" value="NZ_QGHB01000015.1"/>
</dbReference>
<dbReference type="Proteomes" id="UP000246005">
    <property type="component" value="Unassembled WGS sequence"/>
</dbReference>
<reference evidence="3 4" key="1">
    <citation type="submission" date="2018-05" db="EMBL/GenBank/DDBJ databases">
        <title>Genomic Encyclopedia of Type Strains, Phase IV (KMG-IV): sequencing the most valuable type-strain genomes for metagenomic binning, comparative biology and taxonomic classification.</title>
        <authorList>
            <person name="Goeker M."/>
        </authorList>
    </citation>
    <scope>NUCLEOTIDE SEQUENCE [LARGE SCALE GENOMIC DNA]</scope>
    <source>
        <strain evidence="3 4">DSM 45480</strain>
    </source>
</reference>
<feature type="transmembrane region" description="Helical" evidence="2">
    <location>
        <begin position="43"/>
        <end position="66"/>
    </location>
</feature>
<accession>A0A316HPP8</accession>
<comment type="caution">
    <text evidence="3">The sequence shown here is derived from an EMBL/GenBank/DDBJ whole genome shotgun (WGS) entry which is preliminary data.</text>
</comment>
<sequence length="149" mass="15825">MTDSVQPAQPQFEAHTPAFPQQPEAALPAPVPPAAPKPKKTGVVVLAIAAVLLLGAAGTFGALYFTEKGRSTDLSKQVEGKDREITDLTKKAKSADDLATAATDERRKLENEMNSMKACRDAARAVTEAGIAQDEQKITQAMLGMMTKC</sequence>
<name>A0A316HPP8_9PSEU</name>
<keyword evidence="2" id="KW-0812">Transmembrane</keyword>
<gene>
    <name evidence="3" type="ORF">C8D88_115167</name>
</gene>
<keyword evidence="2" id="KW-1133">Transmembrane helix</keyword>
<keyword evidence="2" id="KW-0472">Membrane</keyword>
<proteinExistence type="predicted"/>
<evidence type="ECO:0000256" key="2">
    <source>
        <dbReference type="SAM" id="Phobius"/>
    </source>
</evidence>
<feature type="coiled-coil region" evidence="1">
    <location>
        <begin position="92"/>
        <end position="119"/>
    </location>
</feature>
<organism evidence="3 4">
    <name type="scientific">Lentzea atacamensis</name>
    <dbReference type="NCBI Taxonomy" id="531938"/>
    <lineage>
        <taxon>Bacteria</taxon>
        <taxon>Bacillati</taxon>
        <taxon>Actinomycetota</taxon>
        <taxon>Actinomycetes</taxon>
        <taxon>Pseudonocardiales</taxon>
        <taxon>Pseudonocardiaceae</taxon>
        <taxon>Lentzea</taxon>
    </lineage>
</organism>
<dbReference type="AlphaFoldDB" id="A0A316HPP8"/>
<evidence type="ECO:0000313" key="4">
    <source>
        <dbReference type="Proteomes" id="UP000246005"/>
    </source>
</evidence>
<protein>
    <submittedName>
        <fullName evidence="3">Uncharacterized protein</fullName>
    </submittedName>
</protein>
<evidence type="ECO:0000256" key="1">
    <source>
        <dbReference type="SAM" id="Coils"/>
    </source>
</evidence>
<evidence type="ECO:0000313" key="3">
    <source>
        <dbReference type="EMBL" id="PWK82051.1"/>
    </source>
</evidence>
<dbReference type="EMBL" id="QGHB01000015">
    <property type="protein sequence ID" value="PWK82051.1"/>
    <property type="molecule type" value="Genomic_DNA"/>
</dbReference>